<comment type="caution">
    <text evidence="2">The sequence shown here is derived from an EMBL/GenBank/DDBJ whole genome shotgun (WGS) entry which is preliminary data.</text>
</comment>
<sequence length="391" mass="43930">MSSRKHRVEQQTVSSPHRARSQSQSQSKAKIVSRFKSHHTAAASANANANANARLRGIEDLAQFDNEGMPFILVDGMCTRNRQQLHLALSKCEKRRMKWIQRQCCVLPLLKYMKPASRAEPVTAAEKDAKAELDFKEDLKQLCISELTAGESFCRDGSLTPIAHSPSSENVHSTPRMQEIRSKLEELRHQQSESPPLTSSELGSPTRLCDRPKFMRQGTFDVHRDDRPTRIPFSNSKRRESPVRPSMENAIGDKSSTLQRQLVRSATMNQPRASNARAKLTKMNSSHCLFKDRLSNVQAEAKKSARERPFFTHKMGIVQPEKAQGVTIINSLESLPNYASIRATMSQMNNSDGDSTAQLEADRSQIETPAVQSKASSFLKISSRIFKKLKN</sequence>
<feature type="region of interest" description="Disordered" evidence="1">
    <location>
        <begin position="1"/>
        <end position="48"/>
    </location>
</feature>
<dbReference type="EMBL" id="JAJJHW010000014">
    <property type="protein sequence ID" value="KAH8388585.1"/>
    <property type="molecule type" value="Genomic_DNA"/>
</dbReference>
<dbReference type="Proteomes" id="UP001200034">
    <property type="component" value="Unassembled WGS sequence"/>
</dbReference>
<feature type="compositionally biased region" description="Polar residues" evidence="1">
    <location>
        <begin position="347"/>
        <end position="358"/>
    </location>
</feature>
<accession>A0AAD4KCR8</accession>
<organism evidence="2 3">
    <name type="scientific">Drosophila rubida</name>
    <dbReference type="NCBI Taxonomy" id="30044"/>
    <lineage>
        <taxon>Eukaryota</taxon>
        <taxon>Metazoa</taxon>
        <taxon>Ecdysozoa</taxon>
        <taxon>Arthropoda</taxon>
        <taxon>Hexapoda</taxon>
        <taxon>Insecta</taxon>
        <taxon>Pterygota</taxon>
        <taxon>Neoptera</taxon>
        <taxon>Endopterygota</taxon>
        <taxon>Diptera</taxon>
        <taxon>Brachycera</taxon>
        <taxon>Muscomorpha</taxon>
        <taxon>Ephydroidea</taxon>
        <taxon>Drosophilidae</taxon>
        <taxon>Drosophila</taxon>
    </lineage>
</organism>
<reference evidence="2" key="1">
    <citation type="journal article" date="2021" name="Mol. Ecol. Resour.">
        <title>Phylogenomic analyses of the genus Drosophila reveals genomic signals of climate adaptation.</title>
        <authorList>
            <person name="Li F."/>
            <person name="Rane R.V."/>
            <person name="Luria V."/>
            <person name="Xiong Z."/>
            <person name="Chen J."/>
            <person name="Li Z."/>
            <person name="Catullo R.A."/>
            <person name="Griffin P.C."/>
            <person name="Schiffer M."/>
            <person name="Pearce S."/>
            <person name="Lee S.F."/>
            <person name="McElroy K."/>
            <person name="Stocker A."/>
            <person name="Shirriffs J."/>
            <person name="Cockerell F."/>
            <person name="Coppin C."/>
            <person name="Sgro C.M."/>
            <person name="Karger A."/>
            <person name="Cain J.W."/>
            <person name="Weber J.A."/>
            <person name="Santpere G."/>
            <person name="Kirschner M.W."/>
            <person name="Hoffmann A.A."/>
            <person name="Oakeshott J.G."/>
            <person name="Zhang G."/>
        </authorList>
    </citation>
    <scope>NUCLEOTIDE SEQUENCE</scope>
    <source>
        <strain evidence="2">BGI-SZ-2011g</strain>
    </source>
</reference>
<gene>
    <name evidence="2" type="ORF">KR093_010490</name>
</gene>
<keyword evidence="3" id="KW-1185">Reference proteome</keyword>
<feature type="region of interest" description="Disordered" evidence="1">
    <location>
        <begin position="223"/>
        <end position="250"/>
    </location>
</feature>
<dbReference type="AlphaFoldDB" id="A0AAD4KCR8"/>
<feature type="region of interest" description="Disordered" evidence="1">
    <location>
        <begin position="185"/>
        <end position="211"/>
    </location>
</feature>
<name>A0AAD4KCR8_9MUSC</name>
<protein>
    <submittedName>
        <fullName evidence="2">Uncharacterized protein</fullName>
    </submittedName>
</protein>
<proteinExistence type="predicted"/>
<evidence type="ECO:0000313" key="3">
    <source>
        <dbReference type="Proteomes" id="UP001200034"/>
    </source>
</evidence>
<feature type="compositionally biased region" description="Polar residues" evidence="1">
    <location>
        <begin position="192"/>
        <end position="203"/>
    </location>
</feature>
<evidence type="ECO:0000313" key="2">
    <source>
        <dbReference type="EMBL" id="KAH8388585.1"/>
    </source>
</evidence>
<feature type="region of interest" description="Disordered" evidence="1">
    <location>
        <begin position="347"/>
        <end position="368"/>
    </location>
</feature>
<evidence type="ECO:0000256" key="1">
    <source>
        <dbReference type="SAM" id="MobiDB-lite"/>
    </source>
</evidence>